<dbReference type="Proteomes" id="UP000823775">
    <property type="component" value="Unassembled WGS sequence"/>
</dbReference>
<sequence>MANLLAAENWTCIDGCDELSNFEVSQIDGGDFVMSLLDNMQGDDDHHDDDRLTSVIKSLEAEIDRGQSCSTFDIVSELIVKNRNDNSFDDKQGGNYYSLQDFQSRDINGQDFAESNNLDFSWMETETEMEMEMNFWNIENNYGRDYPYTVPFEENDYHSFWQEQNV</sequence>
<accession>A0ABS8V186</accession>
<dbReference type="PANTHER" id="PTHR37611">
    <property type="entry name" value="VIRUS-SPECIFIC-SIGNALING-PATHWAY REGULATED PROTEIN-RELATED"/>
    <property type="match status" value="1"/>
</dbReference>
<gene>
    <name evidence="1" type="ORF">HAX54_026591</name>
</gene>
<evidence type="ECO:0000313" key="2">
    <source>
        <dbReference type="Proteomes" id="UP000823775"/>
    </source>
</evidence>
<proteinExistence type="predicted"/>
<evidence type="ECO:0000313" key="1">
    <source>
        <dbReference type="EMBL" id="MCD9640880.1"/>
    </source>
</evidence>
<comment type="caution">
    <text evidence="1">The sequence shown here is derived from an EMBL/GenBank/DDBJ whole genome shotgun (WGS) entry which is preliminary data.</text>
</comment>
<reference evidence="1 2" key="1">
    <citation type="journal article" date="2021" name="BMC Genomics">
        <title>Datura genome reveals duplications of psychoactive alkaloid biosynthetic genes and high mutation rate following tissue culture.</title>
        <authorList>
            <person name="Rajewski A."/>
            <person name="Carter-House D."/>
            <person name="Stajich J."/>
            <person name="Litt A."/>
        </authorList>
    </citation>
    <scope>NUCLEOTIDE SEQUENCE [LARGE SCALE GENOMIC DNA]</scope>
    <source>
        <strain evidence="1">AR-01</strain>
    </source>
</reference>
<name>A0ABS8V186_DATST</name>
<organism evidence="1 2">
    <name type="scientific">Datura stramonium</name>
    <name type="common">Jimsonweed</name>
    <name type="synonym">Common thornapple</name>
    <dbReference type="NCBI Taxonomy" id="4076"/>
    <lineage>
        <taxon>Eukaryota</taxon>
        <taxon>Viridiplantae</taxon>
        <taxon>Streptophyta</taxon>
        <taxon>Embryophyta</taxon>
        <taxon>Tracheophyta</taxon>
        <taxon>Spermatophyta</taxon>
        <taxon>Magnoliopsida</taxon>
        <taxon>eudicotyledons</taxon>
        <taxon>Gunneridae</taxon>
        <taxon>Pentapetalae</taxon>
        <taxon>asterids</taxon>
        <taxon>lamiids</taxon>
        <taxon>Solanales</taxon>
        <taxon>Solanaceae</taxon>
        <taxon>Solanoideae</taxon>
        <taxon>Datureae</taxon>
        <taxon>Datura</taxon>
    </lineage>
</organism>
<protein>
    <submittedName>
        <fullName evidence="1">Uncharacterized protein</fullName>
    </submittedName>
</protein>
<keyword evidence="2" id="KW-1185">Reference proteome</keyword>
<dbReference type="PANTHER" id="PTHR37611:SF4">
    <property type="entry name" value="OS06G0538400 PROTEIN"/>
    <property type="match status" value="1"/>
</dbReference>
<dbReference type="EMBL" id="JACEIK010003228">
    <property type="protein sequence ID" value="MCD9640880.1"/>
    <property type="molecule type" value="Genomic_DNA"/>
</dbReference>